<organism evidence="3 4">
    <name type="scientific">Paraglomus occultum</name>
    <dbReference type="NCBI Taxonomy" id="144539"/>
    <lineage>
        <taxon>Eukaryota</taxon>
        <taxon>Fungi</taxon>
        <taxon>Fungi incertae sedis</taxon>
        <taxon>Mucoromycota</taxon>
        <taxon>Glomeromycotina</taxon>
        <taxon>Glomeromycetes</taxon>
        <taxon>Paraglomerales</taxon>
        <taxon>Paraglomeraceae</taxon>
        <taxon>Paraglomus</taxon>
    </lineage>
</organism>
<evidence type="ECO:0000259" key="2">
    <source>
        <dbReference type="Pfam" id="PF07282"/>
    </source>
</evidence>
<evidence type="ECO:0000256" key="1">
    <source>
        <dbReference type="ARBA" id="ARBA00023125"/>
    </source>
</evidence>
<dbReference type="AlphaFoldDB" id="A0A9N9BDR2"/>
<dbReference type="InterPro" id="IPR051491">
    <property type="entry name" value="Recombinase/Transposase-rel"/>
</dbReference>
<evidence type="ECO:0000313" key="3">
    <source>
        <dbReference type="EMBL" id="CAG8562665.1"/>
    </source>
</evidence>
<dbReference type="Proteomes" id="UP000789572">
    <property type="component" value="Unassembled WGS sequence"/>
</dbReference>
<feature type="domain" description="Cas12f1-like TNB" evidence="2">
    <location>
        <begin position="105"/>
        <end position="141"/>
    </location>
</feature>
<protein>
    <submittedName>
        <fullName evidence="3">497_t:CDS:1</fullName>
    </submittedName>
</protein>
<keyword evidence="1" id="KW-0238">DNA-binding</keyword>
<reference evidence="3" key="1">
    <citation type="submission" date="2021-06" db="EMBL/GenBank/DDBJ databases">
        <authorList>
            <person name="Kallberg Y."/>
            <person name="Tangrot J."/>
            <person name="Rosling A."/>
        </authorList>
    </citation>
    <scope>NUCLEOTIDE SEQUENCE</scope>
    <source>
        <strain evidence="3">IA702</strain>
    </source>
</reference>
<dbReference type="PANTHER" id="PTHR36172:SF1">
    <property type="entry name" value="RESOLVASE-RELATED"/>
    <property type="match status" value="1"/>
</dbReference>
<feature type="non-terminal residue" evidence="3">
    <location>
        <position position="159"/>
    </location>
</feature>
<dbReference type="PANTHER" id="PTHR36172">
    <property type="match status" value="1"/>
</dbReference>
<comment type="caution">
    <text evidence="3">The sequence shown here is derived from an EMBL/GenBank/DDBJ whole genome shotgun (WGS) entry which is preliminary data.</text>
</comment>
<sequence>PGVRTFLTCSGCIGNGDAQRIVRLSLCLDNLISRTAQAPSRKFYAPCMRQRIKNLIDECHHQTALWLVCSFDVIITPPFNNSRMARRRHRKINNRTVQKMMTWAHGRFRARLISKAEEFGKEVKIVGEAYTSKTCSRCGWINQNLGEKKYLNVVNVNFG</sequence>
<gene>
    <name evidence="3" type="ORF">POCULU_LOCUS5591</name>
</gene>
<dbReference type="GO" id="GO:0003677">
    <property type="term" value="F:DNA binding"/>
    <property type="evidence" value="ECO:0007669"/>
    <property type="project" value="UniProtKB-KW"/>
</dbReference>
<proteinExistence type="predicted"/>
<dbReference type="InterPro" id="IPR010095">
    <property type="entry name" value="Cas12f1-like_TNB"/>
</dbReference>
<evidence type="ECO:0000313" key="4">
    <source>
        <dbReference type="Proteomes" id="UP000789572"/>
    </source>
</evidence>
<accession>A0A9N9BDR2</accession>
<name>A0A9N9BDR2_9GLOM</name>
<keyword evidence="4" id="KW-1185">Reference proteome</keyword>
<dbReference type="Pfam" id="PF07282">
    <property type="entry name" value="Cas12f1-like_TNB"/>
    <property type="match status" value="1"/>
</dbReference>
<dbReference type="EMBL" id="CAJVPJ010000880">
    <property type="protein sequence ID" value="CAG8562665.1"/>
    <property type="molecule type" value="Genomic_DNA"/>
</dbReference>
<dbReference type="OrthoDB" id="2413960at2759"/>